<reference evidence="1 2" key="1">
    <citation type="submission" date="2019-10" db="EMBL/GenBank/DDBJ databases">
        <authorList>
            <person name="Karimi E."/>
        </authorList>
    </citation>
    <scope>NUCLEOTIDE SEQUENCE [LARGE SCALE GENOMIC DNA]</scope>
    <source>
        <strain evidence="1">Maribacter sp. 151</strain>
    </source>
</reference>
<evidence type="ECO:0000313" key="1">
    <source>
        <dbReference type="EMBL" id="VXB92943.1"/>
    </source>
</evidence>
<accession>A0A653UIF7</accession>
<name>A0A653UIF7_9FLAO</name>
<sequence length="48" mass="5792">MINLLTIKDKNFSVFKRNQNKIHSLIKKIKSIWLAFNYVRILLLNTIF</sequence>
<organism evidence="1 2">
    <name type="scientific">Maribacter litoralis</name>
    <dbReference type="NCBI Taxonomy" id="2059726"/>
    <lineage>
        <taxon>Bacteria</taxon>
        <taxon>Pseudomonadati</taxon>
        <taxon>Bacteroidota</taxon>
        <taxon>Flavobacteriia</taxon>
        <taxon>Flavobacteriales</taxon>
        <taxon>Flavobacteriaceae</taxon>
        <taxon>Maribacter</taxon>
    </lineage>
</organism>
<protein>
    <submittedName>
        <fullName evidence="1">Uncharacterized protein</fullName>
    </submittedName>
</protein>
<proteinExistence type="predicted"/>
<dbReference type="AlphaFoldDB" id="A0A653UIF7"/>
<dbReference type="Proteomes" id="UP000430202">
    <property type="component" value="Unassembled WGS sequence"/>
</dbReference>
<keyword evidence="2" id="KW-1185">Reference proteome</keyword>
<gene>
    <name evidence="1" type="ORF">MARI151_50130</name>
</gene>
<evidence type="ECO:0000313" key="2">
    <source>
        <dbReference type="Proteomes" id="UP000430202"/>
    </source>
</evidence>
<dbReference type="EMBL" id="CABWLR010000005">
    <property type="protein sequence ID" value="VXB92943.1"/>
    <property type="molecule type" value="Genomic_DNA"/>
</dbReference>